<dbReference type="Pfam" id="PF12645">
    <property type="entry name" value="HTH_16"/>
    <property type="match status" value="1"/>
</dbReference>
<organism evidence="2">
    <name type="scientific">Clostridium perfringens</name>
    <dbReference type="NCBI Taxonomy" id="1502"/>
    <lineage>
        <taxon>Bacteria</taxon>
        <taxon>Bacillati</taxon>
        <taxon>Bacillota</taxon>
        <taxon>Clostridia</taxon>
        <taxon>Eubacteriales</taxon>
        <taxon>Clostridiaceae</taxon>
        <taxon>Clostridium</taxon>
    </lineage>
</organism>
<dbReference type="EMBL" id="LN835295">
    <property type="protein sequence ID" value="CRG98316.1"/>
    <property type="molecule type" value="Genomic_DNA"/>
</dbReference>
<reference evidence="2" key="2">
    <citation type="submission" date="2015-09" db="EMBL/GenBank/DDBJ databases">
        <title>Functional analysis of a bacitracin resistant determinant located on ICECp1, a novel Tn916-like element from a conjugative plasmid in Clostridium perfringens.</title>
        <authorList>
            <person name="Han X."/>
            <person name="Du X.-D."/>
            <person name="Southey L."/>
            <person name="Bulach D.M."/>
            <person name="Seemann T."/>
            <person name="Yan X.-X."/>
            <person name="Bannam T.L."/>
            <person name="Rood J.I."/>
        </authorList>
    </citation>
    <scope>NUCLEOTIDE SEQUENCE [LARGE SCALE GENOMIC DNA]</scope>
    <source>
        <strain evidence="2">JIR12708</strain>
        <plasmid evidence="2">pJIR4150</plasmid>
    </source>
</reference>
<dbReference type="RefSeq" id="WP_110015901.1">
    <property type="nucleotide sequence ID" value="NZ_CATNZR010000028.1"/>
</dbReference>
<geneLocation type="plasmid" evidence="2">
    <name>pJIR4150</name>
</geneLocation>
<reference evidence="2" key="1">
    <citation type="submission" date="2015-03" db="EMBL/GenBank/DDBJ databases">
        <authorList>
            <person name="Murphy D."/>
        </authorList>
    </citation>
    <scope>NUCLEOTIDE SEQUENCE</scope>
    <source>
        <strain evidence="2">JIR12708</strain>
        <plasmid evidence="2">pJIR4150</plasmid>
    </source>
</reference>
<keyword evidence="2" id="KW-0614">Plasmid</keyword>
<accession>A0A0K2Y7S5</accession>
<evidence type="ECO:0000313" key="2">
    <source>
        <dbReference type="EMBL" id="CRG98316.1"/>
    </source>
</evidence>
<feature type="domain" description="Helix-turn-helix conjugative transposon-like" evidence="1">
    <location>
        <begin position="16"/>
        <end position="80"/>
    </location>
</feature>
<sequence length="82" mass="9217">MKKNKAVHKGNGLLPYPVIVSASQGDILAMNVVLCHYEPYIARLSMRTSIDEYGNPHTSVDEDMRSRLEAKLIEQVLNFEVA</sequence>
<proteinExistence type="predicted"/>
<protein>
    <submittedName>
        <fullName evidence="2">HTH-type transcriptional regulator</fullName>
    </submittedName>
</protein>
<dbReference type="InterPro" id="IPR024760">
    <property type="entry name" value="HTH_dom_conjug_TS-like"/>
</dbReference>
<evidence type="ECO:0000259" key="1">
    <source>
        <dbReference type="Pfam" id="PF12645"/>
    </source>
</evidence>
<dbReference type="AlphaFoldDB" id="A0A0K2Y7S5"/>
<name>A0A0K2Y7S5_CLOPF</name>